<dbReference type="PANTHER" id="PTHR38780">
    <property type="entry name" value="PROTEIN TUSC"/>
    <property type="match status" value="1"/>
</dbReference>
<dbReference type="Gene3D" id="3.40.1260.10">
    <property type="entry name" value="DsrEFH-like"/>
    <property type="match status" value="1"/>
</dbReference>
<reference evidence="2 3" key="1">
    <citation type="submission" date="2018-06" db="EMBL/GenBank/DDBJ databases">
        <title>Genomic Encyclopedia of Type Strains, Phase III (KMG-III): the genomes of soil and plant-associated and newly described type strains.</title>
        <authorList>
            <person name="Whitman W."/>
        </authorList>
    </citation>
    <scope>NUCLEOTIDE SEQUENCE [LARGE SCALE GENOMIC DNA]</scope>
    <source>
        <strain evidence="2 3">CECT 7730</strain>
    </source>
</reference>
<organism evidence="2 3">
    <name type="scientific">Marinomonas alcarazii</name>
    <dbReference type="NCBI Taxonomy" id="491949"/>
    <lineage>
        <taxon>Bacteria</taxon>
        <taxon>Pseudomonadati</taxon>
        <taxon>Pseudomonadota</taxon>
        <taxon>Gammaproteobacteria</taxon>
        <taxon>Oceanospirillales</taxon>
        <taxon>Oceanospirillaceae</taxon>
        <taxon>Marinomonas</taxon>
    </lineage>
</organism>
<keyword evidence="3" id="KW-1185">Reference proteome</keyword>
<name>A0A318V968_9GAMM</name>
<gene>
    <name evidence="2" type="ORF">DFP75_10177</name>
</gene>
<protein>
    <submittedName>
        <fullName evidence="2">tRNA 2-thiouridine synthesizing protein C</fullName>
    </submittedName>
</protein>
<dbReference type="RefSeq" id="WP_110571535.1">
    <property type="nucleotide sequence ID" value="NZ_QKLW01000001.1"/>
</dbReference>
<comment type="caution">
    <text evidence="2">The sequence shown here is derived from an EMBL/GenBank/DDBJ whole genome shotgun (WGS) entry which is preliminary data.</text>
</comment>
<accession>A0A318V968</accession>
<comment type="similarity">
    <text evidence="1">Belongs to the DsrF/TusC family.</text>
</comment>
<sequence>MKHTLIHLNTSPYSSLACKEGLDLALVLATFEQPVDLCLSGAALALLSDAQQPTAEHGKNLHKLLAGLEFYDIENVYIEKNHSWLNSTTSWQGVTPLDSTEWQTMFSQYQQVFRF</sequence>
<evidence type="ECO:0000313" key="2">
    <source>
        <dbReference type="EMBL" id="PYF84058.1"/>
    </source>
</evidence>
<dbReference type="InterPro" id="IPR027396">
    <property type="entry name" value="DsrEFH-like"/>
</dbReference>
<dbReference type="Proteomes" id="UP000247551">
    <property type="component" value="Unassembled WGS sequence"/>
</dbReference>
<dbReference type="InterPro" id="IPR017462">
    <property type="entry name" value="Sulphur_relay_TusC/DsrF"/>
</dbReference>
<dbReference type="InterPro" id="IPR003787">
    <property type="entry name" value="Sulphur_relay_DsrE/F-like"/>
</dbReference>
<dbReference type="EMBL" id="QKLW01000001">
    <property type="protein sequence ID" value="PYF84058.1"/>
    <property type="molecule type" value="Genomic_DNA"/>
</dbReference>
<dbReference type="AlphaFoldDB" id="A0A318V968"/>
<dbReference type="PROSITE" id="PS51257">
    <property type="entry name" value="PROKAR_LIPOPROTEIN"/>
    <property type="match status" value="1"/>
</dbReference>
<evidence type="ECO:0000313" key="3">
    <source>
        <dbReference type="Proteomes" id="UP000247551"/>
    </source>
</evidence>
<dbReference type="SUPFAM" id="SSF75169">
    <property type="entry name" value="DsrEFH-like"/>
    <property type="match status" value="1"/>
</dbReference>
<evidence type="ECO:0000256" key="1">
    <source>
        <dbReference type="ARBA" id="ARBA00005996"/>
    </source>
</evidence>
<proteinExistence type="inferred from homology"/>
<dbReference type="Pfam" id="PF02635">
    <property type="entry name" value="DsrE"/>
    <property type="match status" value="1"/>
</dbReference>
<dbReference type="PANTHER" id="PTHR38780:SF1">
    <property type="entry name" value="PROTEIN TUSC"/>
    <property type="match status" value="1"/>
</dbReference>